<proteinExistence type="inferred from homology"/>
<evidence type="ECO:0000259" key="4">
    <source>
        <dbReference type="Pfam" id="PF13193"/>
    </source>
</evidence>
<feature type="domain" description="AMP-binding enzyme C-terminal" evidence="4">
    <location>
        <begin position="388"/>
        <end position="463"/>
    </location>
</feature>
<dbReference type="Pfam" id="PF13193">
    <property type="entry name" value="AMP-binding_C"/>
    <property type="match status" value="1"/>
</dbReference>
<dbReference type="EMBL" id="PPCN01000002">
    <property type="protein sequence ID" value="POF33037.1"/>
    <property type="molecule type" value="Genomic_DNA"/>
</dbReference>
<dbReference type="AlphaFoldDB" id="A0A2S3UZ98"/>
<dbReference type="RefSeq" id="WP_103221993.1">
    <property type="nucleotide sequence ID" value="NZ_PPCN01000002.1"/>
</dbReference>
<evidence type="ECO:0000259" key="3">
    <source>
        <dbReference type="Pfam" id="PF00501"/>
    </source>
</evidence>
<sequence>MAYVGDNLTSFATEKPERSALKCGAAGWTWRELIRDIEAVECHIQSRAPRGGRIALFLHDPTALLICFFACVRTGRVAVVADAAWPQGLKSVTLSEVKPDLCIDDKSFAADCGIKSRPERLARAQEAPPGEADLFYAGFTSGTSGAPKGYVRTHGSWLKSFELSNRAFGVTRADRVVLPGGLTHSLHLYGAVCGLACGREVVLLHRFDPRAVLSELGGAGSGAVLYATPTQLHYLCEAARRSGPVDTVRQVLASGAKWRDKDRTALAGVFPKAQLIEFYGASETSFIAVSRPRDKVPAGSVGRAATGVQLVIGDPHDPAPAGRSGPIWVRSGMLFSGYICGDAPQTRWRDGWLTFGDDGYLDSDGFLFLTGRGNRMIITGGLNVYPEEIEAVLEDHPAVAVAVVAGLPDSVRGHRLEAAVQLSGPLPDAASVLRRHCAARLATGKVPRKFHIRENLPVTAGGKPDIQRVVSDLLHGEGKEDA</sequence>
<protein>
    <submittedName>
        <fullName evidence="5">Long-chain acyl-CoA synthetase</fullName>
    </submittedName>
</protein>
<gene>
    <name evidence="5" type="ORF">CLV41_102443</name>
</gene>
<dbReference type="Gene3D" id="3.40.50.12780">
    <property type="entry name" value="N-terminal domain of ligase-like"/>
    <property type="match status" value="1"/>
</dbReference>
<keyword evidence="2" id="KW-0436">Ligase</keyword>
<accession>A0A2S3UZ98</accession>
<dbReference type="InterPro" id="IPR045851">
    <property type="entry name" value="AMP-bd_C_sf"/>
</dbReference>
<comment type="caution">
    <text evidence="5">The sequence shown here is derived from an EMBL/GenBank/DDBJ whole genome shotgun (WGS) entry which is preliminary data.</text>
</comment>
<dbReference type="OrthoDB" id="9803968at2"/>
<dbReference type="Proteomes" id="UP000236959">
    <property type="component" value="Unassembled WGS sequence"/>
</dbReference>
<dbReference type="GO" id="GO:0006631">
    <property type="term" value="P:fatty acid metabolic process"/>
    <property type="evidence" value="ECO:0007669"/>
    <property type="project" value="TreeGrafter"/>
</dbReference>
<evidence type="ECO:0000256" key="2">
    <source>
        <dbReference type="ARBA" id="ARBA00022598"/>
    </source>
</evidence>
<dbReference type="GO" id="GO:0031956">
    <property type="term" value="F:medium-chain fatty acid-CoA ligase activity"/>
    <property type="evidence" value="ECO:0007669"/>
    <property type="project" value="TreeGrafter"/>
</dbReference>
<dbReference type="InterPro" id="IPR000873">
    <property type="entry name" value="AMP-dep_synth/lig_dom"/>
</dbReference>
<dbReference type="Gene3D" id="3.30.300.30">
    <property type="match status" value="1"/>
</dbReference>
<keyword evidence="6" id="KW-1185">Reference proteome</keyword>
<dbReference type="PANTHER" id="PTHR43201">
    <property type="entry name" value="ACYL-COA SYNTHETASE"/>
    <property type="match status" value="1"/>
</dbReference>
<organism evidence="5 6">
    <name type="scientific">Roseibium marinum</name>
    <dbReference type="NCBI Taxonomy" id="281252"/>
    <lineage>
        <taxon>Bacteria</taxon>
        <taxon>Pseudomonadati</taxon>
        <taxon>Pseudomonadota</taxon>
        <taxon>Alphaproteobacteria</taxon>
        <taxon>Hyphomicrobiales</taxon>
        <taxon>Stappiaceae</taxon>
        <taxon>Roseibium</taxon>
    </lineage>
</organism>
<reference evidence="5 6" key="1">
    <citation type="submission" date="2018-01" db="EMBL/GenBank/DDBJ databases">
        <title>Genomic Encyclopedia of Archaeal and Bacterial Type Strains, Phase II (KMG-II): from individual species to whole genera.</title>
        <authorList>
            <person name="Goeker M."/>
        </authorList>
    </citation>
    <scope>NUCLEOTIDE SEQUENCE [LARGE SCALE GENOMIC DNA]</scope>
    <source>
        <strain evidence="5 6">DSM 17023</strain>
    </source>
</reference>
<feature type="domain" description="AMP-dependent synthetase/ligase" evidence="3">
    <location>
        <begin position="11"/>
        <end position="338"/>
    </location>
</feature>
<comment type="similarity">
    <text evidence="1">Belongs to the ATP-dependent AMP-binding enzyme family.</text>
</comment>
<evidence type="ECO:0000313" key="6">
    <source>
        <dbReference type="Proteomes" id="UP000236959"/>
    </source>
</evidence>
<dbReference type="SUPFAM" id="SSF56801">
    <property type="entry name" value="Acetyl-CoA synthetase-like"/>
    <property type="match status" value="1"/>
</dbReference>
<dbReference type="Pfam" id="PF00501">
    <property type="entry name" value="AMP-binding"/>
    <property type="match status" value="1"/>
</dbReference>
<evidence type="ECO:0000313" key="5">
    <source>
        <dbReference type="EMBL" id="POF33037.1"/>
    </source>
</evidence>
<dbReference type="InterPro" id="IPR025110">
    <property type="entry name" value="AMP-bd_C"/>
</dbReference>
<dbReference type="InterPro" id="IPR042099">
    <property type="entry name" value="ANL_N_sf"/>
</dbReference>
<dbReference type="PANTHER" id="PTHR43201:SF5">
    <property type="entry name" value="MEDIUM-CHAIN ACYL-COA LIGASE ACSF2, MITOCHONDRIAL"/>
    <property type="match status" value="1"/>
</dbReference>
<evidence type="ECO:0000256" key="1">
    <source>
        <dbReference type="ARBA" id="ARBA00006432"/>
    </source>
</evidence>
<name>A0A2S3UZ98_9HYPH</name>